<feature type="transmembrane region" description="Helical" evidence="1">
    <location>
        <begin position="70"/>
        <end position="88"/>
    </location>
</feature>
<keyword evidence="1" id="KW-1133">Transmembrane helix</keyword>
<protein>
    <recommendedName>
        <fullName evidence="4">Integral membrane protein</fullName>
    </recommendedName>
</protein>
<dbReference type="RefSeq" id="WP_371162984.1">
    <property type="nucleotide sequence ID" value="NZ_JBEDNX010000007.1"/>
</dbReference>
<sequence>MSTPTQQAPTGSSGMNSLSTIEQVILILLGITAVTHLYAGVVEGAPPVLLAGVGFIGGMLLYTRGVRRHGLAIAAIPYTAVQIPLWYVAKAGNFTLVGYVDKIVQIVLVVALVALVFRQRNA</sequence>
<evidence type="ECO:0008006" key="4">
    <source>
        <dbReference type="Google" id="ProtNLM"/>
    </source>
</evidence>
<evidence type="ECO:0000313" key="2">
    <source>
        <dbReference type="EMBL" id="MEZ3164943.1"/>
    </source>
</evidence>
<dbReference type="AlphaFoldDB" id="A0ABD5M7M4"/>
<evidence type="ECO:0000313" key="3">
    <source>
        <dbReference type="Proteomes" id="UP001567572"/>
    </source>
</evidence>
<evidence type="ECO:0000256" key="1">
    <source>
        <dbReference type="SAM" id="Phobius"/>
    </source>
</evidence>
<dbReference type="Proteomes" id="UP001567572">
    <property type="component" value="Unassembled WGS sequence"/>
</dbReference>
<reference evidence="2 3" key="1">
    <citation type="submission" date="2024-06" db="EMBL/GenBank/DDBJ databases">
        <title>Halorubrum miltondacostae sp. nov., a potential PHA producer isolated from an inland solar saltern in Rio Maior, Portugal.</title>
        <authorList>
            <person name="Albuquerque L."/>
            <person name="Viver T."/>
            <person name="Barroso C."/>
            <person name="Claudino R."/>
            <person name="Galvan M."/>
            <person name="Simoes G."/>
            <person name="Lobo Da Cunha A."/>
            <person name="Egas C."/>
        </authorList>
    </citation>
    <scope>NUCLEOTIDE SEQUENCE [LARGE SCALE GENOMIC DNA]</scope>
    <source>
        <strain evidence="2 3">RMP-11</strain>
    </source>
</reference>
<keyword evidence="1" id="KW-0812">Transmembrane</keyword>
<gene>
    <name evidence="2" type="ORF">ABNG04_13820</name>
</gene>
<name>A0ABD5M7M4_9EURY</name>
<proteinExistence type="predicted"/>
<dbReference type="EMBL" id="JBEDNY010000005">
    <property type="protein sequence ID" value="MEZ3164943.1"/>
    <property type="molecule type" value="Genomic_DNA"/>
</dbReference>
<accession>A0ABD5M7M4</accession>
<feature type="transmembrane region" description="Helical" evidence="1">
    <location>
        <begin position="45"/>
        <end position="63"/>
    </location>
</feature>
<comment type="caution">
    <text evidence="2">The sequence shown here is derived from an EMBL/GenBank/DDBJ whole genome shotgun (WGS) entry which is preliminary data.</text>
</comment>
<feature type="transmembrane region" description="Helical" evidence="1">
    <location>
        <begin position="94"/>
        <end position="117"/>
    </location>
</feature>
<organism evidence="2 3">
    <name type="scientific">Halorubrum miltondacostae</name>
    <dbReference type="NCBI Taxonomy" id="3076378"/>
    <lineage>
        <taxon>Archaea</taxon>
        <taxon>Methanobacteriati</taxon>
        <taxon>Methanobacteriota</taxon>
        <taxon>Stenosarchaea group</taxon>
        <taxon>Halobacteria</taxon>
        <taxon>Halobacteriales</taxon>
        <taxon>Haloferacaceae</taxon>
        <taxon>Halorubrum</taxon>
    </lineage>
</organism>
<keyword evidence="1" id="KW-0472">Membrane</keyword>
<feature type="transmembrane region" description="Helical" evidence="1">
    <location>
        <begin position="21"/>
        <end position="39"/>
    </location>
</feature>
<keyword evidence="3" id="KW-1185">Reference proteome</keyword>